<dbReference type="GO" id="GO:0042130">
    <property type="term" value="P:negative regulation of T cell proliferation"/>
    <property type="evidence" value="ECO:0000318"/>
    <property type="project" value="GO_Central"/>
</dbReference>
<dbReference type="InterPro" id="IPR007110">
    <property type="entry name" value="Ig-like_dom"/>
</dbReference>
<keyword evidence="14" id="KW-1185">Reference proteome</keyword>
<comment type="subcellular location">
    <subcellularLocation>
        <location evidence="1">Cell membrane</location>
        <topology evidence="1">Single-pass type I membrane protein</topology>
    </subcellularLocation>
</comment>
<evidence type="ECO:0000256" key="8">
    <source>
        <dbReference type="ARBA" id="ARBA00023170"/>
    </source>
</evidence>
<feature type="transmembrane region" description="Helical" evidence="11">
    <location>
        <begin position="334"/>
        <end position="356"/>
    </location>
</feature>
<dbReference type="GO" id="GO:0042102">
    <property type="term" value="P:positive regulation of T cell proliferation"/>
    <property type="evidence" value="ECO:0000318"/>
    <property type="project" value="GO_Central"/>
</dbReference>
<evidence type="ECO:0000256" key="4">
    <source>
        <dbReference type="ARBA" id="ARBA00022729"/>
    </source>
</evidence>
<evidence type="ECO:0000256" key="5">
    <source>
        <dbReference type="ARBA" id="ARBA00022989"/>
    </source>
</evidence>
<dbReference type="GO" id="GO:0006955">
    <property type="term" value="P:immune response"/>
    <property type="evidence" value="ECO:0000318"/>
    <property type="project" value="GO_Central"/>
</dbReference>
<dbReference type="PANTHER" id="PTHR25466:SF14">
    <property type="entry name" value="BUTYROPHILIN SUBFAMILY 2 MEMBER A2-LIKE-RELATED"/>
    <property type="match status" value="1"/>
</dbReference>
<keyword evidence="9" id="KW-0325">Glycoprotein</keyword>
<evidence type="ECO:0000259" key="13">
    <source>
        <dbReference type="PROSITE" id="PS50835"/>
    </source>
</evidence>
<feature type="signal peptide" evidence="12">
    <location>
        <begin position="1"/>
        <end position="21"/>
    </location>
</feature>
<feature type="chain" id="PRO_5035478372" evidence="12">
    <location>
        <begin position="22"/>
        <end position="399"/>
    </location>
</feature>
<dbReference type="PROSITE" id="PS50835">
    <property type="entry name" value="IG_LIKE"/>
    <property type="match status" value="2"/>
</dbReference>
<protein>
    <submittedName>
        <fullName evidence="15">Butyrophilin-like protein 9 isoform X1</fullName>
    </submittedName>
</protein>
<proteinExistence type="predicted"/>
<dbReference type="PANTHER" id="PTHR25466">
    <property type="entry name" value="T-LYMPHOCYTE ACTIVATION ANTIGEN"/>
    <property type="match status" value="1"/>
</dbReference>
<dbReference type="InterPro" id="IPR003598">
    <property type="entry name" value="Ig_sub2"/>
</dbReference>
<evidence type="ECO:0000256" key="6">
    <source>
        <dbReference type="ARBA" id="ARBA00023136"/>
    </source>
</evidence>
<reference evidence="15" key="1">
    <citation type="submission" date="2025-08" db="UniProtKB">
        <authorList>
            <consortium name="RefSeq"/>
        </authorList>
    </citation>
    <scope>IDENTIFICATION</scope>
    <source>
        <strain evidence="15">Tuebingen</strain>
        <tissue evidence="15">Fibroblasts and whole tissue</tissue>
    </source>
</reference>
<dbReference type="GO" id="GO:0071222">
    <property type="term" value="P:cellular response to lipopolysaccharide"/>
    <property type="evidence" value="ECO:0000318"/>
    <property type="project" value="GO_Central"/>
</dbReference>
<evidence type="ECO:0000256" key="10">
    <source>
        <dbReference type="ARBA" id="ARBA00023319"/>
    </source>
</evidence>
<dbReference type="InterPro" id="IPR013783">
    <property type="entry name" value="Ig-like_fold"/>
</dbReference>
<dbReference type="GO" id="GO:0031295">
    <property type="term" value="P:T cell costimulation"/>
    <property type="evidence" value="ECO:0000318"/>
    <property type="project" value="GO_Central"/>
</dbReference>
<dbReference type="SMART" id="SM00409">
    <property type="entry name" value="IG"/>
    <property type="match status" value="2"/>
</dbReference>
<evidence type="ECO:0000256" key="9">
    <source>
        <dbReference type="ARBA" id="ARBA00023180"/>
    </source>
</evidence>
<dbReference type="GO" id="GO:0009897">
    <property type="term" value="C:external side of plasma membrane"/>
    <property type="evidence" value="ECO:0000318"/>
    <property type="project" value="GO_Central"/>
</dbReference>
<keyword evidence="10" id="KW-0393">Immunoglobulin domain</keyword>
<evidence type="ECO:0000256" key="7">
    <source>
        <dbReference type="ARBA" id="ARBA00023157"/>
    </source>
</evidence>
<feature type="domain" description="Ig-like" evidence="13">
    <location>
        <begin position="21"/>
        <end position="126"/>
    </location>
</feature>
<dbReference type="InterPro" id="IPR013106">
    <property type="entry name" value="Ig_V-set"/>
</dbReference>
<dbReference type="InterPro" id="IPR036179">
    <property type="entry name" value="Ig-like_dom_sf"/>
</dbReference>
<dbReference type="Proteomes" id="UP000000437">
    <property type="component" value="Chromosome 24"/>
</dbReference>
<dbReference type="RefSeq" id="XP_021326004.1">
    <property type="nucleotide sequence ID" value="XM_021470329.3"/>
</dbReference>
<evidence type="ECO:0000256" key="3">
    <source>
        <dbReference type="ARBA" id="ARBA00022692"/>
    </source>
</evidence>
<dbReference type="AlphaFoldDB" id="A0A8M9PMA6"/>
<evidence type="ECO:0000313" key="14">
    <source>
        <dbReference type="Proteomes" id="UP000000437"/>
    </source>
</evidence>
<dbReference type="GlyGen" id="A0A8M9PMA6">
    <property type="glycosylation" value="1 site"/>
</dbReference>
<dbReference type="Pfam" id="PF07686">
    <property type="entry name" value="V-set"/>
    <property type="match status" value="1"/>
</dbReference>
<sequence>MKTAQSWTCLILVWIIAETTGKTPDVHVTCTFSEDCVLPCVFEAVGDETIYWFKQNVLIHTYNLESGLSDQHKSKTSLFTDTISSGNASLHVPKSGPQDRGKYRCVVSSREPSEHIIIVTVEAPITSVSLETTGLSGFEEVKCSSRNIYPAPRITLFTEPTAQPDALHPYTRKTADPRGLYTVESKLLKLEDLTYICLIQSFYRSQTWRTSLQEKEIFSKEGQDFILPCVAPWSLQNFTVTWSFTREYKSTSFFTYDSLTQLSSSVWQKKVRLVTPGGEGGDGSLWLQSPQRLEHTGTYTCIISAPQTKHQVQIRLNIIPMTAEKRLSKSATKWWVPTVITGLAVTALAAIITGIIKSKAGCSKSSQSHVEAAEMQVRANTVTEAEDICLKEQITNGHT</sequence>
<evidence type="ECO:0000256" key="11">
    <source>
        <dbReference type="SAM" id="Phobius"/>
    </source>
</evidence>
<keyword evidence="6 11" id="KW-0472">Membrane</keyword>
<gene>
    <name evidence="15 16" type="primary">hhla2b.1</name>
</gene>
<dbReference type="GO" id="GO:0007166">
    <property type="term" value="P:cell surface receptor signaling pathway"/>
    <property type="evidence" value="ECO:0000318"/>
    <property type="project" value="GO_Central"/>
</dbReference>
<dbReference type="SUPFAM" id="SSF48726">
    <property type="entry name" value="Immunoglobulin"/>
    <property type="match status" value="2"/>
</dbReference>
<dbReference type="CTD" id="103909755"/>
<dbReference type="ZFIN" id="ZDB-GENE-131127-591">
    <property type="gene designation" value="hhla2b.1"/>
</dbReference>
<evidence type="ECO:0000313" key="16">
    <source>
        <dbReference type="ZFIN" id="ZDB-GENE-131127-591"/>
    </source>
</evidence>
<keyword evidence="2" id="KW-1003">Cell membrane</keyword>
<dbReference type="FunCoup" id="A0A8M9PMA6">
    <property type="interactions" value="184"/>
</dbReference>
<keyword evidence="8" id="KW-0675">Receptor</keyword>
<evidence type="ECO:0000256" key="12">
    <source>
        <dbReference type="SAM" id="SignalP"/>
    </source>
</evidence>
<dbReference type="GeneID" id="103909755"/>
<evidence type="ECO:0000313" key="15">
    <source>
        <dbReference type="RefSeq" id="XP_021326004.1"/>
    </source>
</evidence>
<name>A0A8M9PMA6_DANRE</name>
<accession>A0A8M9PMA6</accession>
<feature type="domain" description="Ig-like" evidence="13">
    <location>
        <begin position="221"/>
        <end position="317"/>
    </location>
</feature>
<dbReference type="SMART" id="SM00408">
    <property type="entry name" value="IGc2"/>
    <property type="match status" value="2"/>
</dbReference>
<dbReference type="OrthoDB" id="9983389at2759"/>
<evidence type="ECO:0000256" key="1">
    <source>
        <dbReference type="ARBA" id="ARBA00004251"/>
    </source>
</evidence>
<dbReference type="AGR" id="ZFIN:ZDB-GENE-131127-591"/>
<keyword evidence="3 11" id="KW-0812">Transmembrane</keyword>
<keyword evidence="5 11" id="KW-1133">Transmembrane helix</keyword>
<dbReference type="Gene3D" id="2.60.40.10">
    <property type="entry name" value="Immunoglobulins"/>
    <property type="match status" value="3"/>
</dbReference>
<keyword evidence="7" id="KW-1015">Disulfide bond</keyword>
<dbReference type="InterPro" id="IPR003599">
    <property type="entry name" value="Ig_sub"/>
</dbReference>
<evidence type="ECO:0000256" key="2">
    <source>
        <dbReference type="ARBA" id="ARBA00022475"/>
    </source>
</evidence>
<dbReference type="InterPro" id="IPR051713">
    <property type="entry name" value="T-cell_Activation_Regulation"/>
</dbReference>
<organism evidence="14 15">
    <name type="scientific">Danio rerio</name>
    <name type="common">Zebrafish</name>
    <name type="synonym">Brachydanio rerio</name>
    <dbReference type="NCBI Taxonomy" id="7955"/>
    <lineage>
        <taxon>Eukaryota</taxon>
        <taxon>Metazoa</taxon>
        <taxon>Chordata</taxon>
        <taxon>Craniata</taxon>
        <taxon>Vertebrata</taxon>
        <taxon>Euteleostomi</taxon>
        <taxon>Actinopterygii</taxon>
        <taxon>Neopterygii</taxon>
        <taxon>Teleostei</taxon>
        <taxon>Ostariophysi</taxon>
        <taxon>Cypriniformes</taxon>
        <taxon>Danionidae</taxon>
        <taxon>Danioninae</taxon>
        <taxon>Danio</taxon>
    </lineage>
</organism>
<keyword evidence="4 12" id="KW-0732">Signal</keyword>